<reference evidence="4" key="4">
    <citation type="submission" date="2019-03" db="UniProtKB">
        <authorList>
            <consortium name="EnsemblPlants"/>
        </authorList>
    </citation>
    <scope>IDENTIFICATION</scope>
</reference>
<feature type="transmembrane region" description="Helical" evidence="3">
    <location>
        <begin position="112"/>
        <end position="132"/>
    </location>
</feature>
<dbReference type="PANTHER" id="PTHR23100">
    <property type="entry name" value="ARGININE BIOSYNTHESIS BIFUNCTIONAL PROTEIN ARGJ"/>
    <property type="match status" value="1"/>
</dbReference>
<feature type="transmembrane region" description="Helical" evidence="3">
    <location>
        <begin position="152"/>
        <end position="169"/>
    </location>
</feature>
<dbReference type="AlphaFoldDB" id="A0A453ICV4"/>
<dbReference type="InterPro" id="IPR002813">
    <property type="entry name" value="Arg_biosynth_ArgJ"/>
</dbReference>
<dbReference type="GO" id="GO:0004042">
    <property type="term" value="F:L-glutamate N-acetyltransferase activity"/>
    <property type="evidence" value="ECO:0007669"/>
    <property type="project" value="TreeGrafter"/>
</dbReference>
<keyword evidence="2" id="KW-0511">Multifunctional enzyme</keyword>
<dbReference type="GO" id="GO:0006592">
    <property type="term" value="P:ornithine biosynthetic process"/>
    <property type="evidence" value="ECO:0007669"/>
    <property type="project" value="TreeGrafter"/>
</dbReference>
<name>A0A453ICV4_AEGTS</name>
<evidence type="ECO:0008006" key="6">
    <source>
        <dbReference type="Google" id="ProtNLM"/>
    </source>
</evidence>
<keyword evidence="3" id="KW-1133">Transmembrane helix</keyword>
<dbReference type="GO" id="GO:0004358">
    <property type="term" value="F:L-glutamate N-acetyltransferase activity, acting on acetyl-L-ornithine as donor"/>
    <property type="evidence" value="ECO:0007669"/>
    <property type="project" value="InterPro"/>
</dbReference>
<dbReference type="PANTHER" id="PTHR23100:SF0">
    <property type="entry name" value="ARGININE BIOSYNTHESIS BIFUNCTIONAL PROTEIN ARGJ, MITOCHONDRIAL"/>
    <property type="match status" value="1"/>
</dbReference>
<reference evidence="5" key="2">
    <citation type="journal article" date="2017" name="Nat. Plants">
        <title>The Aegilops tauschii genome reveals multiple impacts of transposons.</title>
        <authorList>
            <person name="Zhao G."/>
            <person name="Zou C."/>
            <person name="Li K."/>
            <person name="Wang K."/>
            <person name="Li T."/>
            <person name="Gao L."/>
            <person name="Zhang X."/>
            <person name="Wang H."/>
            <person name="Yang Z."/>
            <person name="Liu X."/>
            <person name="Jiang W."/>
            <person name="Mao L."/>
            <person name="Kong X."/>
            <person name="Jiao Y."/>
            <person name="Jia J."/>
        </authorList>
    </citation>
    <scope>NUCLEOTIDE SEQUENCE [LARGE SCALE GENOMIC DNA]</scope>
    <source>
        <strain evidence="5">cv. AL8/78</strain>
    </source>
</reference>
<proteinExistence type="predicted"/>
<keyword evidence="1" id="KW-0055">Arginine biosynthesis</keyword>
<keyword evidence="5" id="KW-1185">Reference proteome</keyword>
<reference evidence="4" key="3">
    <citation type="journal article" date="2017" name="Nature">
        <title>Genome sequence of the progenitor of the wheat D genome Aegilops tauschii.</title>
        <authorList>
            <person name="Luo M.C."/>
            <person name="Gu Y.Q."/>
            <person name="Puiu D."/>
            <person name="Wang H."/>
            <person name="Twardziok S.O."/>
            <person name="Deal K.R."/>
            <person name="Huo N."/>
            <person name="Zhu T."/>
            <person name="Wang L."/>
            <person name="Wang Y."/>
            <person name="McGuire P.E."/>
            <person name="Liu S."/>
            <person name="Long H."/>
            <person name="Ramasamy R.K."/>
            <person name="Rodriguez J.C."/>
            <person name="Van S.L."/>
            <person name="Yuan L."/>
            <person name="Wang Z."/>
            <person name="Xia Z."/>
            <person name="Xiao L."/>
            <person name="Anderson O.D."/>
            <person name="Ouyang S."/>
            <person name="Liang Y."/>
            <person name="Zimin A.V."/>
            <person name="Pertea G."/>
            <person name="Qi P."/>
            <person name="Bennetzen J.L."/>
            <person name="Dai X."/>
            <person name="Dawson M.W."/>
            <person name="Muller H.G."/>
            <person name="Kugler K."/>
            <person name="Rivarola-Duarte L."/>
            <person name="Spannagl M."/>
            <person name="Mayer K.F.X."/>
            <person name="Lu F.H."/>
            <person name="Bevan M.W."/>
            <person name="Leroy P."/>
            <person name="Li P."/>
            <person name="You F.M."/>
            <person name="Sun Q."/>
            <person name="Liu Z."/>
            <person name="Lyons E."/>
            <person name="Wicker T."/>
            <person name="Salzberg S.L."/>
            <person name="Devos K.M."/>
            <person name="Dvorak J."/>
        </authorList>
    </citation>
    <scope>NUCLEOTIDE SEQUENCE [LARGE SCALE GENOMIC DNA]</scope>
    <source>
        <strain evidence="4">cv. AL8/78</strain>
    </source>
</reference>
<dbReference type="SUPFAM" id="SSF56266">
    <property type="entry name" value="DmpA/ArgJ-like"/>
    <property type="match status" value="1"/>
</dbReference>
<keyword evidence="3" id="KW-0812">Transmembrane</keyword>
<accession>A0A453ICV4</accession>
<dbReference type="GO" id="GO:0006526">
    <property type="term" value="P:L-arginine biosynthetic process"/>
    <property type="evidence" value="ECO:0007669"/>
    <property type="project" value="UniProtKB-KW"/>
</dbReference>
<evidence type="ECO:0000256" key="2">
    <source>
        <dbReference type="ARBA" id="ARBA00023268"/>
    </source>
</evidence>
<reference evidence="4" key="5">
    <citation type="journal article" date="2021" name="G3 (Bethesda)">
        <title>Aegilops tauschii genome assembly Aet v5.0 features greater sequence contiguity and improved annotation.</title>
        <authorList>
            <person name="Wang L."/>
            <person name="Zhu T."/>
            <person name="Rodriguez J.C."/>
            <person name="Deal K.R."/>
            <person name="Dubcovsky J."/>
            <person name="McGuire P.E."/>
            <person name="Lux T."/>
            <person name="Spannagl M."/>
            <person name="Mayer K.F.X."/>
            <person name="Baldrich P."/>
            <person name="Meyers B.C."/>
            <person name="Huo N."/>
            <person name="Gu Y.Q."/>
            <person name="Zhou H."/>
            <person name="Devos K.M."/>
            <person name="Bennetzen J.L."/>
            <person name="Unver T."/>
            <person name="Budak H."/>
            <person name="Gulick P.J."/>
            <person name="Galiba G."/>
            <person name="Kalapos B."/>
            <person name="Nelson D.R."/>
            <person name="Li P."/>
            <person name="You F.M."/>
            <person name="Luo M.C."/>
            <person name="Dvorak J."/>
        </authorList>
    </citation>
    <scope>NUCLEOTIDE SEQUENCE [LARGE SCALE GENOMIC DNA]</scope>
    <source>
        <strain evidence="4">cv. AL8/78</strain>
    </source>
</reference>
<organism evidence="4 5">
    <name type="scientific">Aegilops tauschii subsp. strangulata</name>
    <name type="common">Goatgrass</name>
    <dbReference type="NCBI Taxonomy" id="200361"/>
    <lineage>
        <taxon>Eukaryota</taxon>
        <taxon>Viridiplantae</taxon>
        <taxon>Streptophyta</taxon>
        <taxon>Embryophyta</taxon>
        <taxon>Tracheophyta</taxon>
        <taxon>Spermatophyta</taxon>
        <taxon>Magnoliopsida</taxon>
        <taxon>Liliopsida</taxon>
        <taxon>Poales</taxon>
        <taxon>Poaceae</taxon>
        <taxon>BOP clade</taxon>
        <taxon>Pooideae</taxon>
        <taxon>Triticodae</taxon>
        <taxon>Triticeae</taxon>
        <taxon>Triticinae</taxon>
        <taxon>Aegilops</taxon>
    </lineage>
</organism>
<dbReference type="Gene3D" id="3.60.70.12">
    <property type="entry name" value="L-amino peptidase D-ALA esterase/amidase"/>
    <property type="match status" value="1"/>
</dbReference>
<keyword evidence="1" id="KW-0028">Amino-acid biosynthesis</keyword>
<sequence>MAKGSGMIHPNMATMLGVLTTDAQVRSDVWREMVRTSVSRSFNQITVVDGDTSTNDCVIAMASGLSGLSDILTHDSAEAQQLQACLDAVMQGLAKSIAWDGEGATCLIEVKWISGIILLTLCIFCIISLLGVWDTFSCENDDLGLYFQKNNLSHLATVSCIISKFISYISSNIAQSSKVPFSYAGYCNWCK</sequence>
<dbReference type="Proteomes" id="UP000015105">
    <property type="component" value="Chromosome 4D"/>
</dbReference>
<protein>
    <recommendedName>
        <fullName evidence="6">Glutamate N-acetyltransferase</fullName>
    </recommendedName>
</protein>
<evidence type="ECO:0000313" key="5">
    <source>
        <dbReference type="Proteomes" id="UP000015105"/>
    </source>
</evidence>
<dbReference type="Gramene" id="AET4Gv20522000.10">
    <property type="protein sequence ID" value="AET4Gv20522000.10"/>
    <property type="gene ID" value="AET4Gv20522000"/>
</dbReference>
<reference evidence="5" key="1">
    <citation type="journal article" date="2014" name="Science">
        <title>Ancient hybridizations among the ancestral genomes of bread wheat.</title>
        <authorList>
            <consortium name="International Wheat Genome Sequencing Consortium,"/>
            <person name="Marcussen T."/>
            <person name="Sandve S.R."/>
            <person name="Heier L."/>
            <person name="Spannagl M."/>
            <person name="Pfeifer M."/>
            <person name="Jakobsen K.S."/>
            <person name="Wulff B.B."/>
            <person name="Steuernagel B."/>
            <person name="Mayer K.F."/>
            <person name="Olsen O.A."/>
        </authorList>
    </citation>
    <scope>NUCLEOTIDE SEQUENCE [LARGE SCALE GENOMIC DNA]</scope>
    <source>
        <strain evidence="5">cv. AL8/78</strain>
    </source>
</reference>
<evidence type="ECO:0000256" key="1">
    <source>
        <dbReference type="ARBA" id="ARBA00022571"/>
    </source>
</evidence>
<evidence type="ECO:0000256" key="3">
    <source>
        <dbReference type="SAM" id="Phobius"/>
    </source>
</evidence>
<dbReference type="Pfam" id="PF01960">
    <property type="entry name" value="ArgJ"/>
    <property type="match status" value="1"/>
</dbReference>
<keyword evidence="3" id="KW-0472">Membrane</keyword>
<evidence type="ECO:0000313" key="4">
    <source>
        <dbReference type="EnsemblPlants" id="AET4Gv20522000.10"/>
    </source>
</evidence>
<dbReference type="InterPro" id="IPR016117">
    <property type="entry name" value="ArgJ-like_dom_sf"/>
</dbReference>
<dbReference type="EnsemblPlants" id="AET4Gv20522000.10">
    <property type="protein sequence ID" value="AET4Gv20522000.10"/>
    <property type="gene ID" value="AET4Gv20522000"/>
</dbReference>